<evidence type="ECO:0000313" key="4">
    <source>
        <dbReference type="Proteomes" id="UP000245768"/>
    </source>
</evidence>
<keyword evidence="4" id="KW-1185">Reference proteome</keyword>
<feature type="domain" description="DUF7918" evidence="2">
    <location>
        <begin position="13"/>
        <end position="214"/>
    </location>
</feature>
<dbReference type="OrthoDB" id="3364132at2759"/>
<gene>
    <name evidence="3" type="ORF">FA10DRAFT_265149</name>
</gene>
<dbReference type="RefSeq" id="XP_025378479.1">
    <property type="nucleotide sequence ID" value="XM_025520943.1"/>
</dbReference>
<dbReference type="InterPro" id="IPR057678">
    <property type="entry name" value="DUF7918"/>
</dbReference>
<evidence type="ECO:0000259" key="2">
    <source>
        <dbReference type="Pfam" id="PF25534"/>
    </source>
</evidence>
<dbReference type="Pfam" id="PF25534">
    <property type="entry name" value="DUF7918"/>
    <property type="match status" value="1"/>
</dbReference>
<feature type="region of interest" description="Disordered" evidence="1">
    <location>
        <begin position="262"/>
        <end position="314"/>
    </location>
</feature>
<reference evidence="3 4" key="1">
    <citation type="journal article" date="2018" name="Mol. Biol. Evol.">
        <title>Broad Genomic Sampling Reveals a Smut Pathogenic Ancestry of the Fungal Clade Ustilaginomycotina.</title>
        <authorList>
            <person name="Kijpornyongpan T."/>
            <person name="Mondo S.J."/>
            <person name="Barry K."/>
            <person name="Sandor L."/>
            <person name="Lee J."/>
            <person name="Lipzen A."/>
            <person name="Pangilinan J."/>
            <person name="LaButti K."/>
            <person name="Hainaut M."/>
            <person name="Henrissat B."/>
            <person name="Grigoriev I.V."/>
            <person name="Spatafora J.W."/>
            <person name="Aime M.C."/>
        </authorList>
    </citation>
    <scope>NUCLEOTIDE SEQUENCE [LARGE SCALE GENOMIC DNA]</scope>
    <source>
        <strain evidence="3 4">MCA 4198</strain>
    </source>
</reference>
<evidence type="ECO:0000313" key="3">
    <source>
        <dbReference type="EMBL" id="PWN91281.1"/>
    </source>
</evidence>
<evidence type="ECO:0000256" key="1">
    <source>
        <dbReference type="SAM" id="MobiDB-lite"/>
    </source>
</evidence>
<dbReference type="EMBL" id="KZ819635">
    <property type="protein sequence ID" value="PWN91281.1"/>
    <property type="molecule type" value="Genomic_DNA"/>
</dbReference>
<organism evidence="3 4">
    <name type="scientific">Acaromyces ingoldii</name>
    <dbReference type="NCBI Taxonomy" id="215250"/>
    <lineage>
        <taxon>Eukaryota</taxon>
        <taxon>Fungi</taxon>
        <taxon>Dikarya</taxon>
        <taxon>Basidiomycota</taxon>
        <taxon>Ustilaginomycotina</taxon>
        <taxon>Exobasidiomycetes</taxon>
        <taxon>Exobasidiales</taxon>
        <taxon>Cryptobasidiaceae</taxon>
        <taxon>Acaromyces</taxon>
    </lineage>
</organism>
<dbReference type="InParanoid" id="A0A316YPX5"/>
<accession>A0A316YPX5</accession>
<dbReference type="AlphaFoldDB" id="A0A316YPX5"/>
<protein>
    <recommendedName>
        <fullName evidence="2">DUF7918 domain-containing protein</fullName>
    </recommendedName>
</protein>
<sequence length="314" mass="35562">MPFFEEAHFESWIEVDGVRAEEYQTTLTVEGNEIIKTCWIEAREGAKFQFRGQMGLEGARQFQARFFADGTRAASYVYPDERDRDMTCKGFDLEDGTHPFFFGPMDKTSEESSKEEQRKLEEIIGTLELRVRPCTLELSGNSGKGSGERNTAKVFEDSKLAKLGISVRSSEEVTPRGYHNCYHSTPIPGSKTLVTRFKYMSRPWLERLKIVERTCEDETVVDNATVNNDDETEDDNATVTDTKPVIRSRVTKREALHEEDRIPRAKKARRLNTSGSASRSVVVVDLTGSKPKVESISSSDEPWSRRVGPTIVLE</sequence>
<dbReference type="Proteomes" id="UP000245768">
    <property type="component" value="Unassembled WGS sequence"/>
</dbReference>
<name>A0A316YPX5_9BASI</name>
<dbReference type="GeneID" id="37042859"/>
<proteinExistence type="predicted"/>